<sequence>MQCASVYAEQLGMSRRGLPLWYPEPQNGEVEIGDVGLLHDGGFHRFFNVLFESEHPFNTVYGVPEHFQPLRAGMLPKTVRDPELDAGLLTSKSVKATQIQLSAEGGAAGGSAGVAWSFQSSKSQGALLVLKYPAKKEIILPNRGFTRYMRQNYKSWHHFATEILGLECEAEDIVLVHGWTKAASWTVAAFQSEARAQAIRLNGNINLMAGVGLEPTSAARGPEQSLYTDGQIEAQSGSLSYNSHYEALFQYILENSDAEYAIISDQDIADLYEGEDQPEDLGAYLRDRRPEIDVHDSVGTLSIKASIRRSRLREAALLTPDSLDSFTTDHPRLSEFADSGTVENGRLVLGCEASDAAPTDWPHFVLVDKQHEANSVTSIAIAQHGPYLASGSEDCSVRLWNLESSKMENIFEGHEETVWAVAFSPNGNRLVSVSADSKGIIWDMNDIWSHQIAVLDGHDGEVVTVTYSPNGALIATGSLDCTARIWNADDGAPLFTLNHALSVMVIGFSPDGNHFMTCADATARIWDPYTGNCQHVLAEHAGSIWSISFSPDSERVITGSEDTTARVWSVLTGDELVILREHTGGIWCVAFSPDGKEVASGSYDGAIAACDSFTGERHCLIEERPSVVNALAYSSDGNYIASGSSDGFVKVWEIPSGEFIAEFQGHKDKVKAVKWSSDDKDIASLSDDGSIRVWSFRDTLRLIY</sequence>
<dbReference type="Pfam" id="PF00400">
    <property type="entry name" value="WD40"/>
    <property type="match status" value="8"/>
</dbReference>
<dbReference type="AlphaFoldDB" id="A0A4S4KF95"/>
<evidence type="ECO:0000256" key="2">
    <source>
        <dbReference type="ARBA" id="ARBA00022737"/>
    </source>
</evidence>
<dbReference type="InterPro" id="IPR036322">
    <property type="entry name" value="WD40_repeat_dom_sf"/>
</dbReference>
<keyword evidence="1 3" id="KW-0853">WD repeat</keyword>
<evidence type="ECO:0000313" key="5">
    <source>
        <dbReference type="Proteomes" id="UP000309038"/>
    </source>
</evidence>
<dbReference type="PROSITE" id="PS50294">
    <property type="entry name" value="WD_REPEATS_REGION"/>
    <property type="match status" value="6"/>
</dbReference>
<accession>A0A4S4KF95</accession>
<dbReference type="PANTHER" id="PTHR19848">
    <property type="entry name" value="WD40 REPEAT PROTEIN"/>
    <property type="match status" value="1"/>
</dbReference>
<keyword evidence="2" id="KW-0677">Repeat</keyword>
<dbReference type="SMART" id="SM00320">
    <property type="entry name" value="WD40"/>
    <property type="match status" value="8"/>
</dbReference>
<dbReference type="PROSITE" id="PS00678">
    <property type="entry name" value="WD_REPEATS_1"/>
    <property type="match status" value="2"/>
</dbReference>
<feature type="repeat" description="WD" evidence="3">
    <location>
        <begin position="579"/>
        <end position="607"/>
    </location>
</feature>
<dbReference type="PANTHER" id="PTHR19848:SF8">
    <property type="entry name" value="F-BOX AND WD REPEAT DOMAIN CONTAINING 7"/>
    <property type="match status" value="1"/>
</dbReference>
<dbReference type="InterPro" id="IPR019775">
    <property type="entry name" value="WD40_repeat_CS"/>
</dbReference>
<evidence type="ECO:0000313" key="4">
    <source>
        <dbReference type="EMBL" id="THG96440.1"/>
    </source>
</evidence>
<dbReference type="Gene3D" id="2.130.10.10">
    <property type="entry name" value="YVTN repeat-like/Quinoprotein amine dehydrogenase"/>
    <property type="match status" value="3"/>
</dbReference>
<dbReference type="InterPro" id="IPR020472">
    <property type="entry name" value="WD40_PAC1"/>
</dbReference>
<reference evidence="4 5" key="1">
    <citation type="submission" date="2019-02" db="EMBL/GenBank/DDBJ databases">
        <title>Genome sequencing of the rare red list fungi Phlebia centrifuga.</title>
        <authorList>
            <person name="Buettner E."/>
            <person name="Kellner H."/>
        </authorList>
    </citation>
    <scope>NUCLEOTIDE SEQUENCE [LARGE SCALE GENOMIC DNA]</scope>
    <source>
        <strain evidence="4 5">DSM 108282</strain>
    </source>
</reference>
<feature type="repeat" description="WD" evidence="3">
    <location>
        <begin position="411"/>
        <end position="445"/>
    </location>
</feature>
<feature type="repeat" description="WD" evidence="3">
    <location>
        <begin position="537"/>
        <end position="578"/>
    </location>
</feature>
<dbReference type="InterPro" id="IPR015943">
    <property type="entry name" value="WD40/YVTN_repeat-like_dom_sf"/>
</dbReference>
<proteinExistence type="predicted"/>
<dbReference type="SUPFAM" id="SSF50978">
    <property type="entry name" value="WD40 repeat-like"/>
    <property type="match status" value="1"/>
</dbReference>
<dbReference type="Proteomes" id="UP000309038">
    <property type="component" value="Unassembled WGS sequence"/>
</dbReference>
<dbReference type="InterPro" id="IPR001680">
    <property type="entry name" value="WD40_rpt"/>
</dbReference>
<gene>
    <name evidence="4" type="ORF">EW026_g5396</name>
</gene>
<protein>
    <submittedName>
        <fullName evidence="4">Uncharacterized protein</fullName>
    </submittedName>
</protein>
<feature type="repeat" description="WD" evidence="3">
    <location>
        <begin position="455"/>
        <end position="496"/>
    </location>
</feature>
<dbReference type="CDD" id="cd00200">
    <property type="entry name" value="WD40"/>
    <property type="match status" value="1"/>
</dbReference>
<evidence type="ECO:0000256" key="3">
    <source>
        <dbReference type="PROSITE-ProRule" id="PRU00221"/>
    </source>
</evidence>
<name>A0A4S4KF95_9APHY</name>
<feature type="repeat" description="WD" evidence="3">
    <location>
        <begin position="621"/>
        <end position="662"/>
    </location>
</feature>
<comment type="caution">
    <text evidence="4">The sequence shown here is derived from an EMBL/GenBank/DDBJ whole genome shotgun (WGS) entry which is preliminary data.</text>
</comment>
<dbReference type="PROSITE" id="PS50082">
    <property type="entry name" value="WD_REPEATS_2"/>
    <property type="match status" value="7"/>
</dbReference>
<dbReference type="PRINTS" id="PR00320">
    <property type="entry name" value="GPROTEINBRPT"/>
</dbReference>
<keyword evidence="5" id="KW-1185">Reference proteome</keyword>
<feature type="repeat" description="WD" evidence="3">
    <location>
        <begin position="369"/>
        <end position="410"/>
    </location>
</feature>
<feature type="repeat" description="WD" evidence="3">
    <location>
        <begin position="663"/>
        <end position="697"/>
    </location>
</feature>
<evidence type="ECO:0000256" key="1">
    <source>
        <dbReference type="ARBA" id="ARBA00022574"/>
    </source>
</evidence>
<organism evidence="4 5">
    <name type="scientific">Hermanssonia centrifuga</name>
    <dbReference type="NCBI Taxonomy" id="98765"/>
    <lineage>
        <taxon>Eukaryota</taxon>
        <taxon>Fungi</taxon>
        <taxon>Dikarya</taxon>
        <taxon>Basidiomycota</taxon>
        <taxon>Agaricomycotina</taxon>
        <taxon>Agaricomycetes</taxon>
        <taxon>Polyporales</taxon>
        <taxon>Meruliaceae</taxon>
        <taxon>Hermanssonia</taxon>
    </lineage>
</organism>
<dbReference type="EMBL" id="SGPJ01000235">
    <property type="protein sequence ID" value="THG96440.1"/>
    <property type="molecule type" value="Genomic_DNA"/>
</dbReference>